<evidence type="ECO:0000313" key="2">
    <source>
        <dbReference type="EMBL" id="KAF5309520.1"/>
    </source>
</evidence>
<evidence type="ECO:0000256" key="1">
    <source>
        <dbReference type="SAM" id="Phobius"/>
    </source>
</evidence>
<keyword evidence="3" id="KW-1185">Reference proteome</keyword>
<dbReference type="OrthoDB" id="2945448at2759"/>
<name>A0A8H5ERA9_9AGAR</name>
<dbReference type="EMBL" id="JAACJJ010000059">
    <property type="protein sequence ID" value="KAF5309520.1"/>
    <property type="molecule type" value="Genomic_DNA"/>
</dbReference>
<organism evidence="2 3">
    <name type="scientific">Psilocybe cf. subviscida</name>
    <dbReference type="NCBI Taxonomy" id="2480587"/>
    <lineage>
        <taxon>Eukaryota</taxon>
        <taxon>Fungi</taxon>
        <taxon>Dikarya</taxon>
        <taxon>Basidiomycota</taxon>
        <taxon>Agaricomycotina</taxon>
        <taxon>Agaricomycetes</taxon>
        <taxon>Agaricomycetidae</taxon>
        <taxon>Agaricales</taxon>
        <taxon>Agaricineae</taxon>
        <taxon>Strophariaceae</taxon>
        <taxon>Psilocybe</taxon>
    </lineage>
</organism>
<feature type="transmembrane region" description="Helical" evidence="1">
    <location>
        <begin position="170"/>
        <end position="195"/>
    </location>
</feature>
<comment type="caution">
    <text evidence="2">The sequence shown here is derived from an EMBL/GenBank/DDBJ whole genome shotgun (WGS) entry which is preliminary data.</text>
</comment>
<keyword evidence="1" id="KW-0472">Membrane</keyword>
<keyword evidence="1" id="KW-0812">Transmembrane</keyword>
<keyword evidence="1" id="KW-1133">Transmembrane helix</keyword>
<evidence type="ECO:0000313" key="3">
    <source>
        <dbReference type="Proteomes" id="UP000567179"/>
    </source>
</evidence>
<feature type="transmembrane region" description="Helical" evidence="1">
    <location>
        <begin position="143"/>
        <end position="164"/>
    </location>
</feature>
<feature type="transmembrane region" description="Helical" evidence="1">
    <location>
        <begin position="67"/>
        <end position="88"/>
    </location>
</feature>
<accession>A0A8H5ERA9</accession>
<reference evidence="2 3" key="1">
    <citation type="journal article" date="2020" name="ISME J.">
        <title>Uncovering the hidden diversity of litter-decomposition mechanisms in mushroom-forming fungi.</title>
        <authorList>
            <person name="Floudas D."/>
            <person name="Bentzer J."/>
            <person name="Ahren D."/>
            <person name="Johansson T."/>
            <person name="Persson P."/>
            <person name="Tunlid A."/>
        </authorList>
    </citation>
    <scope>NUCLEOTIDE SEQUENCE [LARGE SCALE GENOMIC DNA]</scope>
    <source>
        <strain evidence="2 3">CBS 101986</strain>
    </source>
</reference>
<protein>
    <submittedName>
        <fullName evidence="2">Uncharacterized protein</fullName>
    </submittedName>
</protein>
<feature type="transmembrane region" description="Helical" evidence="1">
    <location>
        <begin position="111"/>
        <end position="131"/>
    </location>
</feature>
<sequence length="266" mass="29228">MSDSQLIAQLRTVVDPLFNGIIFNAIACGNYVNSPVTMSGELTIKTGIYTLLFVQAMWSLHTKGNKGFYFLALIGLWSSVIYAFVVFWKTTWNGCVAKNGSPLAIALNTNAVSPVLLVFTITPIFFADGILIWRCNIMWGSRYILAMLLMLYAASIGVAMVSIIPTTVPLPLPLFTLSSLFSAVTTLLATFLLVLKIVFVTRKSRMQHSYTKILQILIESAALVSFVMLSTSTLALISDVHPFALKTKIGTILYSGVQKDCTSRDF</sequence>
<gene>
    <name evidence="2" type="ORF">D9619_012486</name>
</gene>
<dbReference type="Proteomes" id="UP000567179">
    <property type="component" value="Unassembled WGS sequence"/>
</dbReference>
<feature type="transmembrane region" description="Helical" evidence="1">
    <location>
        <begin position="216"/>
        <end position="237"/>
    </location>
</feature>
<dbReference type="AlphaFoldDB" id="A0A8H5ERA9"/>
<proteinExistence type="predicted"/>